<evidence type="ECO:0000313" key="2">
    <source>
        <dbReference type="Proteomes" id="UP000184550"/>
    </source>
</evidence>
<name>A0A7Z9BML8_9CYAN</name>
<protein>
    <submittedName>
        <fullName evidence="1">Uncharacterized protein</fullName>
    </submittedName>
</protein>
<comment type="caution">
    <text evidence="1">The sequence shown here is derived from an EMBL/GenBank/DDBJ whole genome shotgun (WGS) entry which is preliminary data.</text>
</comment>
<sequence length="140" mass="16328">MTEIETGNVTRYCKPRDLEKGIPKSSAFQRRIERDEKYLSVYLLDFFDQETEVEKIREVKAYMEKSFTCKSNGSFAVLNIQQSKEYILEEISSEIFYREKKLPHCGIFHDADDLLIAKLLAECVQNNYPLKNLTDSITSP</sequence>
<evidence type="ECO:0000313" key="1">
    <source>
        <dbReference type="EMBL" id="VXD17925.1"/>
    </source>
</evidence>
<gene>
    <name evidence="1" type="ORF">PL8927_600179</name>
</gene>
<dbReference type="RefSeq" id="WP_083621520.1">
    <property type="nucleotide sequence ID" value="NZ_LR734869.1"/>
</dbReference>
<dbReference type="Proteomes" id="UP000184550">
    <property type="component" value="Unassembled WGS sequence"/>
</dbReference>
<proteinExistence type="predicted"/>
<accession>A0A7Z9BML8</accession>
<keyword evidence="2" id="KW-1185">Reference proteome</keyword>
<dbReference type="AlphaFoldDB" id="A0A7Z9BML8"/>
<dbReference type="EMBL" id="CZCU02000136">
    <property type="protein sequence ID" value="VXD17925.1"/>
    <property type="molecule type" value="Genomic_DNA"/>
</dbReference>
<organism evidence="1 2">
    <name type="scientific">Planktothrix serta PCC 8927</name>
    <dbReference type="NCBI Taxonomy" id="671068"/>
    <lineage>
        <taxon>Bacteria</taxon>
        <taxon>Bacillati</taxon>
        <taxon>Cyanobacteriota</taxon>
        <taxon>Cyanophyceae</taxon>
        <taxon>Oscillatoriophycideae</taxon>
        <taxon>Oscillatoriales</taxon>
        <taxon>Microcoleaceae</taxon>
        <taxon>Planktothrix</taxon>
    </lineage>
</organism>
<reference evidence="1" key="1">
    <citation type="submission" date="2019-10" db="EMBL/GenBank/DDBJ databases">
        <authorList>
            <consortium name="Genoscope - CEA"/>
            <person name="William W."/>
        </authorList>
    </citation>
    <scope>NUCLEOTIDE SEQUENCE [LARGE SCALE GENOMIC DNA]</scope>
    <source>
        <strain evidence="1">BBR_PRJEB10992</strain>
    </source>
</reference>